<reference evidence="8 9" key="1">
    <citation type="submission" date="2024-04" db="EMBL/GenBank/DDBJ databases">
        <title>Draft genome sequence of Sessilibacter corallicola NBRC 116591.</title>
        <authorList>
            <person name="Miyakawa T."/>
            <person name="Kusuya Y."/>
            <person name="Miura T."/>
        </authorList>
    </citation>
    <scope>NUCLEOTIDE SEQUENCE [LARGE SCALE GENOMIC DNA]</scope>
    <source>
        <strain evidence="8 9">KU-00831-HH</strain>
    </source>
</reference>
<evidence type="ECO:0000256" key="6">
    <source>
        <dbReference type="ARBA" id="ARBA00023136"/>
    </source>
</evidence>
<feature type="transmembrane region" description="Helical" evidence="7">
    <location>
        <begin position="226"/>
        <end position="252"/>
    </location>
</feature>
<keyword evidence="7" id="KW-0813">Transport</keyword>
<feature type="transmembrane region" description="Helical" evidence="7">
    <location>
        <begin position="193"/>
        <end position="214"/>
    </location>
</feature>
<dbReference type="EMBL" id="BAABWN010000007">
    <property type="protein sequence ID" value="GAA6168573.1"/>
    <property type="molecule type" value="Genomic_DNA"/>
</dbReference>
<keyword evidence="8" id="KW-0969">Cilium</keyword>
<feature type="transmembrane region" description="Helical" evidence="7">
    <location>
        <begin position="31"/>
        <end position="50"/>
    </location>
</feature>
<keyword evidence="8" id="KW-0966">Cell projection</keyword>
<protein>
    <recommendedName>
        <fullName evidence="7">Flagellar biosynthesis protein FlhA</fullName>
    </recommendedName>
</protein>
<dbReference type="InterPro" id="IPR006301">
    <property type="entry name" value="FlhA"/>
</dbReference>
<dbReference type="Gene3D" id="3.40.50.12790">
    <property type="entry name" value="FHIPEP family, domain 4"/>
    <property type="match status" value="1"/>
</dbReference>
<dbReference type="InterPro" id="IPR001712">
    <property type="entry name" value="T3SS_FHIPEP"/>
</dbReference>
<evidence type="ECO:0000313" key="8">
    <source>
        <dbReference type="EMBL" id="GAA6168573.1"/>
    </source>
</evidence>
<comment type="caution">
    <text evidence="8">The sequence shown here is derived from an EMBL/GenBank/DDBJ whole genome shotgun (WGS) entry which is preliminary data.</text>
</comment>
<dbReference type="PROSITE" id="PS00994">
    <property type="entry name" value="FHIPEP"/>
    <property type="match status" value="1"/>
</dbReference>
<keyword evidence="6 7" id="KW-0472">Membrane</keyword>
<keyword evidence="7" id="KW-1005">Bacterial flagellum biogenesis</keyword>
<keyword evidence="7" id="KW-1006">Bacterial flagellum protein export</keyword>
<dbReference type="NCBIfam" id="TIGR01398">
    <property type="entry name" value="FlhA"/>
    <property type="match status" value="1"/>
</dbReference>
<dbReference type="Gene3D" id="1.10.8.540">
    <property type="entry name" value="FHIPEP family, domain 3"/>
    <property type="match status" value="1"/>
</dbReference>
<evidence type="ECO:0000256" key="4">
    <source>
        <dbReference type="ARBA" id="ARBA00022692"/>
    </source>
</evidence>
<evidence type="ECO:0000256" key="7">
    <source>
        <dbReference type="RuleBase" id="RU364093"/>
    </source>
</evidence>
<dbReference type="Pfam" id="PF00771">
    <property type="entry name" value="FHIPEP"/>
    <property type="match status" value="1"/>
</dbReference>
<feature type="transmembrane region" description="Helical" evidence="7">
    <location>
        <begin position="273"/>
        <end position="289"/>
    </location>
</feature>
<keyword evidence="3 7" id="KW-1003">Cell membrane</keyword>
<evidence type="ECO:0000256" key="2">
    <source>
        <dbReference type="ARBA" id="ARBA00008835"/>
    </source>
</evidence>
<feature type="transmembrane region" description="Helical" evidence="7">
    <location>
        <begin position="101"/>
        <end position="124"/>
    </location>
</feature>
<dbReference type="PANTHER" id="PTHR30161:SF1">
    <property type="entry name" value="FLAGELLAR BIOSYNTHESIS PROTEIN FLHA-RELATED"/>
    <property type="match status" value="1"/>
</dbReference>
<evidence type="ECO:0000313" key="9">
    <source>
        <dbReference type="Proteomes" id="UP001465153"/>
    </source>
</evidence>
<dbReference type="PRINTS" id="PR00949">
    <property type="entry name" value="TYPE3IMAPROT"/>
</dbReference>
<proteinExistence type="inferred from homology"/>
<organism evidence="8 9">
    <name type="scientific">Sessilibacter corallicola</name>
    <dbReference type="NCBI Taxonomy" id="2904075"/>
    <lineage>
        <taxon>Bacteria</taxon>
        <taxon>Pseudomonadati</taxon>
        <taxon>Pseudomonadota</taxon>
        <taxon>Gammaproteobacteria</taxon>
        <taxon>Cellvibrionales</taxon>
        <taxon>Cellvibrionaceae</taxon>
        <taxon>Sessilibacter</taxon>
    </lineage>
</organism>
<gene>
    <name evidence="7 8" type="primary">flhA</name>
    <name evidence="8" type="ORF">NBRC116591_23840</name>
</gene>
<dbReference type="InterPro" id="IPR042194">
    <property type="entry name" value="FHIPEP_1"/>
</dbReference>
<keyword evidence="7" id="KW-0653">Protein transport</keyword>
<dbReference type="PANTHER" id="PTHR30161">
    <property type="entry name" value="FLAGELLAR EXPORT PROTEIN, MEMBRANE FLHA SUBUNIT-RELATED"/>
    <property type="match status" value="1"/>
</dbReference>
<dbReference type="PIRSF" id="PIRSF005419">
    <property type="entry name" value="FlhA"/>
    <property type="match status" value="1"/>
</dbReference>
<comment type="subcellular location">
    <subcellularLocation>
        <location evidence="1 7">Cell membrane</location>
        <topology evidence="1 7">Multi-pass membrane protein</topology>
    </subcellularLocation>
</comment>
<keyword evidence="5 7" id="KW-1133">Transmembrane helix</keyword>
<feature type="transmembrane region" description="Helical" evidence="7">
    <location>
        <begin position="7"/>
        <end position="25"/>
    </location>
</feature>
<evidence type="ECO:0000256" key="5">
    <source>
        <dbReference type="ARBA" id="ARBA00022989"/>
    </source>
</evidence>
<comment type="similarity">
    <text evidence="2 7">Belongs to the FHIPEP (flagella/HR/invasion proteins export pore) family.</text>
</comment>
<comment type="function">
    <text evidence="7">Required for formation of the rod structure of the flagellar apparatus. Together with FliI and FliH, may constitute the export apparatus of flagellin.</text>
</comment>
<dbReference type="InterPro" id="IPR042193">
    <property type="entry name" value="FHIPEP_3"/>
</dbReference>
<dbReference type="Proteomes" id="UP001465153">
    <property type="component" value="Unassembled WGS sequence"/>
</dbReference>
<accession>A0ABQ0AA93</accession>
<name>A0ABQ0AA93_9GAMM</name>
<sequence length="707" mass="75782">MINGNLGIPILLLMMLGMMTLPLPAFLLDVFFSFNIALSIVVLLVGVYTLRPLDFAVFPTILLIATLLRLGLNVASTRIVLLEGHNGGDAAGKVIQAFGEVVIGGNYAVGLVVFIILMIINFVVVTKGAGRISEVSARFTLDAMPGKQMAIDADLNAGLISQDEAKQRREDVANEADFYGAMDGASKFVRGDAVAGILILLINIIGGLGIGMAQHQLPFTEALEKYILLTIGDGLVAQIPSLLLSTAAAIMVTRVNSAEDVRSQVLSQMFDSPKALAVSAGVLFLMGVIPGMPHVPFIGLAAACAGIAYLIYRQKNQVVEVADGNASTNRLTRTALPGGGEGGELIEAKPENIELSWDDVQPVDMIGLEVGYRLIPLVNKPQGGELLKRIKGIRKKLSQEKGFLIPSVHIRDNLDLSPSAYRILLMGVILGEGEIYPDRDLAINPGNTVGEIDGIATSDPAFGLPAVWIEFNKKEEAQTLGYTVVDTSTVIATHLNQLLQKHIYELIGHEDIQKLLDQLAKSSPKLISELVPDKVSLNLVLQVCQNLLKENVPIRDFRSICEALLAISEKTTDIEQLTAAARIGLSRQIVYGLAKGGEPLPVLTLQPDLEQILLKASMQAQKSGADETGFIDPSLIEGMQLSIKESVQQQELANKPAIILVAGGLRKLVVKIVRSMGVDATVLAYAEIPENKSINVDGAITGSVQRK</sequence>
<dbReference type="Gene3D" id="3.40.30.60">
    <property type="entry name" value="FHIPEP family, domain 1"/>
    <property type="match status" value="1"/>
</dbReference>
<evidence type="ECO:0000256" key="3">
    <source>
        <dbReference type="ARBA" id="ARBA00022475"/>
    </source>
</evidence>
<evidence type="ECO:0000256" key="1">
    <source>
        <dbReference type="ARBA" id="ARBA00004651"/>
    </source>
</evidence>
<keyword evidence="9" id="KW-1185">Reference proteome</keyword>
<feature type="transmembrane region" description="Helical" evidence="7">
    <location>
        <begin position="57"/>
        <end position="81"/>
    </location>
</feature>
<dbReference type="InterPro" id="IPR025505">
    <property type="entry name" value="FHIPEP_CS"/>
</dbReference>
<keyword evidence="8" id="KW-0282">Flagellum</keyword>
<keyword evidence="4 7" id="KW-0812">Transmembrane</keyword>
<dbReference type="InterPro" id="IPR042196">
    <property type="entry name" value="FHIPEP_4"/>
</dbReference>